<feature type="domain" description="HTH tetR-type" evidence="4">
    <location>
        <begin position="11"/>
        <end position="71"/>
    </location>
</feature>
<keyword evidence="1 2" id="KW-0238">DNA-binding</keyword>
<dbReference type="EMBL" id="DVMU01000110">
    <property type="protein sequence ID" value="HIU33891.1"/>
    <property type="molecule type" value="Genomic_DNA"/>
</dbReference>
<reference evidence="5" key="1">
    <citation type="submission" date="2020-10" db="EMBL/GenBank/DDBJ databases">
        <authorList>
            <person name="Gilroy R."/>
        </authorList>
    </citation>
    <scope>NUCLEOTIDE SEQUENCE</scope>
    <source>
        <strain evidence="5">ChiHcec3-11533</strain>
    </source>
</reference>
<name>A0A9D1IBR2_9FIRM</name>
<reference evidence="5" key="2">
    <citation type="journal article" date="2021" name="PeerJ">
        <title>Extensive microbial diversity within the chicken gut microbiome revealed by metagenomics and culture.</title>
        <authorList>
            <person name="Gilroy R."/>
            <person name="Ravi A."/>
            <person name="Getino M."/>
            <person name="Pursley I."/>
            <person name="Horton D.L."/>
            <person name="Alikhan N.F."/>
            <person name="Baker D."/>
            <person name="Gharbi K."/>
            <person name="Hall N."/>
            <person name="Watson M."/>
            <person name="Adriaenssens E.M."/>
            <person name="Foster-Nyarko E."/>
            <person name="Jarju S."/>
            <person name="Secka A."/>
            <person name="Antonio M."/>
            <person name="Oren A."/>
            <person name="Chaudhuri R.R."/>
            <person name="La Ragione R."/>
            <person name="Hildebrand F."/>
            <person name="Pallen M.J."/>
        </authorList>
    </citation>
    <scope>NUCLEOTIDE SEQUENCE</scope>
    <source>
        <strain evidence="5">ChiHcec3-11533</strain>
    </source>
</reference>
<dbReference type="Gene3D" id="1.10.357.10">
    <property type="entry name" value="Tetracycline Repressor, domain 2"/>
    <property type="match status" value="1"/>
</dbReference>
<dbReference type="Proteomes" id="UP000824072">
    <property type="component" value="Unassembled WGS sequence"/>
</dbReference>
<comment type="caution">
    <text evidence="5">The sequence shown here is derived from an EMBL/GenBank/DDBJ whole genome shotgun (WGS) entry which is preliminary data.</text>
</comment>
<evidence type="ECO:0000313" key="5">
    <source>
        <dbReference type="EMBL" id="HIU33891.1"/>
    </source>
</evidence>
<evidence type="ECO:0000256" key="1">
    <source>
        <dbReference type="ARBA" id="ARBA00023125"/>
    </source>
</evidence>
<protein>
    <submittedName>
        <fullName evidence="5">TetR/AcrR family transcriptional regulator</fullName>
    </submittedName>
</protein>
<dbReference type="GO" id="GO:0003677">
    <property type="term" value="F:DNA binding"/>
    <property type="evidence" value="ECO:0007669"/>
    <property type="project" value="UniProtKB-UniRule"/>
</dbReference>
<dbReference type="InterPro" id="IPR009057">
    <property type="entry name" value="Homeodomain-like_sf"/>
</dbReference>
<feature type="DNA-binding region" description="H-T-H motif" evidence="2">
    <location>
        <begin position="34"/>
        <end position="53"/>
    </location>
</feature>
<keyword evidence="3" id="KW-1133">Transmembrane helix</keyword>
<evidence type="ECO:0000259" key="4">
    <source>
        <dbReference type="PROSITE" id="PS50977"/>
    </source>
</evidence>
<evidence type="ECO:0000256" key="2">
    <source>
        <dbReference type="PROSITE-ProRule" id="PRU00335"/>
    </source>
</evidence>
<feature type="transmembrane region" description="Helical" evidence="3">
    <location>
        <begin position="146"/>
        <end position="165"/>
    </location>
</feature>
<dbReference type="PANTHER" id="PTHR43479">
    <property type="entry name" value="ACREF/ENVCD OPERON REPRESSOR-RELATED"/>
    <property type="match status" value="1"/>
</dbReference>
<proteinExistence type="predicted"/>
<dbReference type="PROSITE" id="PS50977">
    <property type="entry name" value="HTH_TETR_2"/>
    <property type="match status" value="1"/>
</dbReference>
<dbReference type="InterPro" id="IPR050624">
    <property type="entry name" value="HTH-type_Tx_Regulator"/>
</dbReference>
<gene>
    <name evidence="5" type="ORF">IAB02_04955</name>
</gene>
<evidence type="ECO:0000256" key="3">
    <source>
        <dbReference type="SAM" id="Phobius"/>
    </source>
</evidence>
<keyword evidence="3" id="KW-0472">Membrane</keyword>
<dbReference type="SUPFAM" id="SSF46689">
    <property type="entry name" value="Homeodomain-like"/>
    <property type="match status" value="1"/>
</dbReference>
<evidence type="ECO:0000313" key="6">
    <source>
        <dbReference type="Proteomes" id="UP000824072"/>
    </source>
</evidence>
<organism evidence="5 6">
    <name type="scientific">Candidatus Pullichristensenella excrementigallinarum</name>
    <dbReference type="NCBI Taxonomy" id="2840907"/>
    <lineage>
        <taxon>Bacteria</taxon>
        <taxon>Bacillati</taxon>
        <taxon>Bacillota</taxon>
        <taxon>Clostridia</taxon>
        <taxon>Candidatus Pullichristensenella</taxon>
    </lineage>
</organism>
<dbReference type="Pfam" id="PF14278">
    <property type="entry name" value="TetR_C_8"/>
    <property type="match status" value="1"/>
</dbReference>
<dbReference type="PANTHER" id="PTHR43479:SF7">
    <property type="entry name" value="TETR-FAMILY TRANSCRIPTIONAL REGULATOR"/>
    <property type="match status" value="1"/>
</dbReference>
<accession>A0A9D1IBR2</accession>
<sequence length="192" mass="21403">MKKSGTDHRTRLTKFLIRRALLALMRKKPIQSISVKELCELAGINRGTFYAHYRDVYDLLGSIEEEMLQDLKAAMQPVLESDPSSLAPVKVTSALFRCVQENADLCTVTLGDFGDKTFLNKLTALGRDFCLSTYAKHYKNASPRKIAIFYAFASSGCIGLLQNWLDDGMPVPAEEIARTAEEIMEKGAGFLE</sequence>
<keyword evidence="3" id="KW-0812">Transmembrane</keyword>
<dbReference type="InterPro" id="IPR039532">
    <property type="entry name" value="TetR_C_Firmicutes"/>
</dbReference>
<dbReference type="AlphaFoldDB" id="A0A9D1IBR2"/>
<dbReference type="InterPro" id="IPR001647">
    <property type="entry name" value="HTH_TetR"/>
</dbReference>